<accession>A0A7Y7PQY5</accession>
<evidence type="ECO:0000259" key="2">
    <source>
        <dbReference type="Pfam" id="PF00857"/>
    </source>
</evidence>
<dbReference type="PANTHER" id="PTHR43559:SF1">
    <property type="entry name" value="HYDROLASE"/>
    <property type="match status" value="1"/>
</dbReference>
<dbReference type="Proteomes" id="UP000565521">
    <property type="component" value="Unassembled WGS sequence"/>
</dbReference>
<keyword evidence="4" id="KW-1185">Reference proteome</keyword>
<dbReference type="SUPFAM" id="SSF52499">
    <property type="entry name" value="Isochorismatase-like hydrolases"/>
    <property type="match status" value="1"/>
</dbReference>
<keyword evidence="1" id="KW-0732">Signal</keyword>
<dbReference type="Pfam" id="PF00857">
    <property type="entry name" value="Isochorismatase"/>
    <property type="match status" value="1"/>
</dbReference>
<feature type="chain" id="PRO_5031257973" evidence="1">
    <location>
        <begin position="26"/>
        <end position="244"/>
    </location>
</feature>
<evidence type="ECO:0000313" key="4">
    <source>
        <dbReference type="Proteomes" id="UP000565521"/>
    </source>
</evidence>
<dbReference type="EMBL" id="JABKAU010000026">
    <property type="protein sequence ID" value="NVO32272.1"/>
    <property type="molecule type" value="Genomic_DNA"/>
</dbReference>
<name>A0A7Y7PQY5_9BACT</name>
<comment type="caution">
    <text evidence="3">The sequence shown here is derived from an EMBL/GenBank/DDBJ whole genome shotgun (WGS) entry which is preliminary data.</text>
</comment>
<reference evidence="3 4" key="1">
    <citation type="submission" date="2020-05" db="EMBL/GenBank/DDBJ databases">
        <title>Hymenobacter terrestris sp. nov. and Hymenobacter lapidiphilus sp. nov., isolated from regoliths in Antarctica.</title>
        <authorList>
            <person name="Sedlacek I."/>
            <person name="Pantucek R."/>
            <person name="Zeman M."/>
            <person name="Holochova P."/>
            <person name="Kralova S."/>
            <person name="Stankova E."/>
            <person name="Sedo O."/>
            <person name="Micenkova L."/>
            <person name="Svec P."/>
            <person name="Gupta V."/>
            <person name="Sood U."/>
            <person name="Korpole U.S."/>
            <person name="Lal R."/>
        </authorList>
    </citation>
    <scope>NUCLEOTIDE SEQUENCE [LARGE SCALE GENOMIC DNA]</scope>
    <source>
        <strain evidence="3 4">P5342</strain>
    </source>
</reference>
<feature type="domain" description="Isochorismatase-like" evidence="2">
    <location>
        <begin position="101"/>
        <end position="201"/>
    </location>
</feature>
<gene>
    <name evidence="3" type="ORF">HW554_13715</name>
</gene>
<evidence type="ECO:0000256" key="1">
    <source>
        <dbReference type="SAM" id="SignalP"/>
    </source>
</evidence>
<proteinExistence type="predicted"/>
<dbReference type="InterPro" id="IPR000868">
    <property type="entry name" value="Isochorismatase-like_dom"/>
</dbReference>
<feature type="signal peptide" evidence="1">
    <location>
        <begin position="1"/>
        <end position="25"/>
    </location>
</feature>
<dbReference type="RefSeq" id="WP_176909152.1">
    <property type="nucleotide sequence ID" value="NZ_JABKAU010000026.1"/>
</dbReference>
<dbReference type="Gene3D" id="3.40.50.850">
    <property type="entry name" value="Isochorismatase-like"/>
    <property type="match status" value="1"/>
</dbReference>
<evidence type="ECO:0000313" key="3">
    <source>
        <dbReference type="EMBL" id="NVO32272.1"/>
    </source>
</evidence>
<dbReference type="PANTHER" id="PTHR43559">
    <property type="entry name" value="HYDROLASE YCAC-RELATED"/>
    <property type="match status" value="1"/>
</dbReference>
<protein>
    <submittedName>
        <fullName evidence="3">Isochorismatase family protein</fullName>
    </submittedName>
</protein>
<organism evidence="3 4">
    <name type="scientific">Hymenobacter lapidiphilus</name>
    <dbReference type="NCBI Taxonomy" id="2608003"/>
    <lineage>
        <taxon>Bacteria</taxon>
        <taxon>Pseudomonadati</taxon>
        <taxon>Bacteroidota</taxon>
        <taxon>Cytophagia</taxon>
        <taxon>Cytophagales</taxon>
        <taxon>Hymenobacteraceae</taxon>
        <taxon>Hymenobacter</taxon>
    </lineage>
</organism>
<sequence>MKSRFLFSALLLAGAGLLTPPAALAGDPPVKAAPQAALPPNYLEKLTPQNSVLVMVDFLTGFDPGLKTIDKSLFNNNVTALAKLGKLFKLPTLVIGDEGGFRGKFYPSLAQYLPDAPRIERHTVSAWQEPKFVEAVKKTGRKKLILAGISIDNCTTHLALDALKAGYEVYVVVDCSGSNEKLVEEAAMTRLTQAGAVLTSWVSLGSELLGDWQKPEGAALGQIYQEHSAWGGFYSGYSGEVGKK</sequence>
<dbReference type="InterPro" id="IPR053152">
    <property type="entry name" value="Hydrolase_YcaC-like"/>
</dbReference>
<dbReference type="InterPro" id="IPR036380">
    <property type="entry name" value="Isochorismatase-like_sf"/>
</dbReference>
<dbReference type="AlphaFoldDB" id="A0A7Y7PQY5"/>